<dbReference type="Pfam" id="PF08238">
    <property type="entry name" value="Sel1"/>
    <property type="match status" value="3"/>
</dbReference>
<dbReference type="PANTHER" id="PTHR44554:SF1">
    <property type="entry name" value="LRP2-BINDING PROTEIN"/>
    <property type="match status" value="1"/>
</dbReference>
<dbReference type="InterPro" id="IPR052323">
    <property type="entry name" value="LRP2-binding"/>
</dbReference>
<reference evidence="8" key="1">
    <citation type="submission" date="2025-08" db="UniProtKB">
        <authorList>
            <consortium name="RefSeq"/>
        </authorList>
    </citation>
    <scope>IDENTIFICATION</scope>
</reference>
<proteinExistence type="predicted"/>
<dbReference type="Gene3D" id="1.25.40.10">
    <property type="entry name" value="Tetratricopeptide repeat domain"/>
    <property type="match status" value="1"/>
</dbReference>
<comment type="subcellular location">
    <subcellularLocation>
        <location evidence="1">Cytoplasm</location>
    </subcellularLocation>
</comment>
<evidence type="ECO:0000313" key="7">
    <source>
        <dbReference type="Proteomes" id="UP000515154"/>
    </source>
</evidence>
<gene>
    <name evidence="8" type="primary">LOC118761630</name>
</gene>
<dbReference type="RefSeq" id="XP_036355601.1">
    <property type="nucleotide sequence ID" value="XM_036499708.1"/>
</dbReference>
<dbReference type="PANTHER" id="PTHR44554">
    <property type="entry name" value="LRP2-BINDING PROTEIN"/>
    <property type="match status" value="1"/>
</dbReference>
<dbReference type="Proteomes" id="UP000515154">
    <property type="component" value="Unplaced"/>
</dbReference>
<organism evidence="7 8">
    <name type="scientific">Octopus sinensis</name>
    <name type="common">East Asian common octopus</name>
    <dbReference type="NCBI Taxonomy" id="2607531"/>
    <lineage>
        <taxon>Eukaryota</taxon>
        <taxon>Metazoa</taxon>
        <taxon>Spiralia</taxon>
        <taxon>Lophotrochozoa</taxon>
        <taxon>Mollusca</taxon>
        <taxon>Cephalopoda</taxon>
        <taxon>Coleoidea</taxon>
        <taxon>Octopodiformes</taxon>
        <taxon>Octopoda</taxon>
        <taxon>Incirrata</taxon>
        <taxon>Octopodidae</taxon>
        <taxon>Octopus</taxon>
    </lineage>
</organism>
<dbReference type="GO" id="GO:0005737">
    <property type="term" value="C:cytoplasm"/>
    <property type="evidence" value="ECO:0007669"/>
    <property type="project" value="UniProtKB-SubCell"/>
</dbReference>
<evidence type="ECO:0000256" key="5">
    <source>
        <dbReference type="ARBA" id="ARBA00037614"/>
    </source>
</evidence>
<keyword evidence="3" id="KW-0677">Repeat</keyword>
<evidence type="ECO:0000256" key="3">
    <source>
        <dbReference type="ARBA" id="ARBA00022737"/>
    </source>
</evidence>
<comment type="function">
    <text evidence="5">May act as an adapter that regulates LRP2 function.</text>
</comment>
<dbReference type="AlphaFoldDB" id="A0A7E6EJ35"/>
<keyword evidence="7" id="KW-1185">Reference proteome</keyword>
<name>A0A7E6EJ35_9MOLL</name>
<keyword evidence="4" id="KW-0802">TPR repeat</keyword>
<dbReference type="SMART" id="SM00671">
    <property type="entry name" value="SEL1"/>
    <property type="match status" value="3"/>
</dbReference>
<protein>
    <recommendedName>
        <fullName evidence="6">LRP2-binding protein</fullName>
    </recommendedName>
</protein>
<keyword evidence="2" id="KW-0963">Cytoplasm</keyword>
<dbReference type="SUPFAM" id="SSF81901">
    <property type="entry name" value="HCP-like"/>
    <property type="match status" value="1"/>
</dbReference>
<dbReference type="KEGG" id="osn:118761630"/>
<evidence type="ECO:0000256" key="4">
    <source>
        <dbReference type="ARBA" id="ARBA00022803"/>
    </source>
</evidence>
<evidence type="ECO:0000256" key="2">
    <source>
        <dbReference type="ARBA" id="ARBA00022490"/>
    </source>
</evidence>
<sequence length="238" mass="26437">MRLMKQVACAEESSDKSAVVRAAQYNIGQAYLHGVGVEEFSQGFFKLAAESGLAKAQTALGFIYSDLKSDLMDLEKAFVYHSDACRNGSVESQLMLCACTGIVGSMYLFGFGTTPNLDSAIKYLRDAARRENILAKGLLVTCYQKCGFFRQAFDLAQSDLRNKCDILRHFNYQRTKNYALSVGPLRGDIIKDMGPLYSTLLDLLNLLVSPVWLLLGQPPTIRQFTKWTKSPFGHCTPS</sequence>
<evidence type="ECO:0000313" key="8">
    <source>
        <dbReference type="RefSeq" id="XP_036355601.1"/>
    </source>
</evidence>
<evidence type="ECO:0000256" key="6">
    <source>
        <dbReference type="ARBA" id="ARBA00039954"/>
    </source>
</evidence>
<accession>A0A7E6EJ35</accession>
<dbReference type="InterPro" id="IPR006597">
    <property type="entry name" value="Sel1-like"/>
</dbReference>
<dbReference type="InterPro" id="IPR011990">
    <property type="entry name" value="TPR-like_helical_dom_sf"/>
</dbReference>
<evidence type="ECO:0000256" key="1">
    <source>
        <dbReference type="ARBA" id="ARBA00004496"/>
    </source>
</evidence>